<proteinExistence type="predicted"/>
<dbReference type="AlphaFoldDB" id="A0A0D3I1V1"/>
<reference evidence="2" key="2">
    <citation type="submission" date="2024-10" db="UniProtKB">
        <authorList>
            <consortium name="EnsemblProtists"/>
        </authorList>
    </citation>
    <scope>IDENTIFICATION</scope>
</reference>
<dbReference type="PaxDb" id="2903-EOD05236"/>
<feature type="transmembrane region" description="Helical" evidence="1">
    <location>
        <begin position="92"/>
        <end position="110"/>
    </location>
</feature>
<evidence type="ECO:0000313" key="2">
    <source>
        <dbReference type="EnsemblProtists" id="EOD05236"/>
    </source>
</evidence>
<keyword evidence="1" id="KW-1133">Transmembrane helix</keyword>
<dbReference type="GeneID" id="17251502"/>
<reference evidence="3" key="1">
    <citation type="journal article" date="2013" name="Nature">
        <title>Pan genome of the phytoplankton Emiliania underpins its global distribution.</title>
        <authorList>
            <person name="Read B.A."/>
            <person name="Kegel J."/>
            <person name="Klute M.J."/>
            <person name="Kuo A."/>
            <person name="Lefebvre S.C."/>
            <person name="Maumus F."/>
            <person name="Mayer C."/>
            <person name="Miller J."/>
            <person name="Monier A."/>
            <person name="Salamov A."/>
            <person name="Young J."/>
            <person name="Aguilar M."/>
            <person name="Claverie J.M."/>
            <person name="Frickenhaus S."/>
            <person name="Gonzalez K."/>
            <person name="Herman E.K."/>
            <person name="Lin Y.C."/>
            <person name="Napier J."/>
            <person name="Ogata H."/>
            <person name="Sarno A.F."/>
            <person name="Shmutz J."/>
            <person name="Schroeder D."/>
            <person name="de Vargas C."/>
            <person name="Verret F."/>
            <person name="von Dassow P."/>
            <person name="Valentin K."/>
            <person name="Van de Peer Y."/>
            <person name="Wheeler G."/>
            <person name="Dacks J.B."/>
            <person name="Delwiche C.F."/>
            <person name="Dyhrman S.T."/>
            <person name="Glockner G."/>
            <person name="John U."/>
            <person name="Richards T."/>
            <person name="Worden A.Z."/>
            <person name="Zhang X."/>
            <person name="Grigoriev I.V."/>
            <person name="Allen A.E."/>
            <person name="Bidle K."/>
            <person name="Borodovsky M."/>
            <person name="Bowler C."/>
            <person name="Brownlee C."/>
            <person name="Cock J.M."/>
            <person name="Elias M."/>
            <person name="Gladyshev V.N."/>
            <person name="Groth M."/>
            <person name="Guda C."/>
            <person name="Hadaegh A."/>
            <person name="Iglesias-Rodriguez M.D."/>
            <person name="Jenkins J."/>
            <person name="Jones B.M."/>
            <person name="Lawson T."/>
            <person name="Leese F."/>
            <person name="Lindquist E."/>
            <person name="Lobanov A."/>
            <person name="Lomsadze A."/>
            <person name="Malik S.B."/>
            <person name="Marsh M.E."/>
            <person name="Mackinder L."/>
            <person name="Mock T."/>
            <person name="Mueller-Roeber B."/>
            <person name="Pagarete A."/>
            <person name="Parker M."/>
            <person name="Probert I."/>
            <person name="Quesneville H."/>
            <person name="Raines C."/>
            <person name="Rensing S.A."/>
            <person name="Riano-Pachon D.M."/>
            <person name="Richier S."/>
            <person name="Rokitta S."/>
            <person name="Shiraiwa Y."/>
            <person name="Soanes D.M."/>
            <person name="van der Giezen M."/>
            <person name="Wahlund T.M."/>
            <person name="Williams B."/>
            <person name="Wilson W."/>
            <person name="Wolfe G."/>
            <person name="Wurch L.L."/>
        </authorList>
    </citation>
    <scope>NUCLEOTIDE SEQUENCE</scope>
</reference>
<name>A0A0D3I1V1_EMIH1</name>
<dbReference type="KEGG" id="ehx:EMIHUDRAFT_198841"/>
<sequence length="267" mass="28739">MEFEKTKCAAGIDSMREEEVTGGLLRRPASFADGKTGVVVPTSSDSSYAQWAKDNPLANNLGIATVKTASADLLAQLVIAQTPVAELDYSRLLLFASFGLVYLGGFQYLYQVFKRLFDVDAFTSQPWADKLRDGPGLRALAAQTAPSPAPSPRPAAGSLSSPPLCGQALDLAVLSLIYLPTFYVFKAAVFSDAATGFEPAGCISSGIEKYQANFAKARGEPGPRLSQTTRRPLASRLPKGRVPLYLRLPVRHVVSFVWTAYLSNLET</sequence>
<dbReference type="HOGENOM" id="CLU_090835_0_0_1"/>
<evidence type="ECO:0000313" key="3">
    <source>
        <dbReference type="Proteomes" id="UP000013827"/>
    </source>
</evidence>
<organism evidence="2 3">
    <name type="scientific">Emiliania huxleyi (strain CCMP1516)</name>
    <dbReference type="NCBI Taxonomy" id="280463"/>
    <lineage>
        <taxon>Eukaryota</taxon>
        <taxon>Haptista</taxon>
        <taxon>Haptophyta</taxon>
        <taxon>Prymnesiophyceae</taxon>
        <taxon>Isochrysidales</taxon>
        <taxon>Noelaerhabdaceae</taxon>
        <taxon>Emiliania</taxon>
    </lineage>
</organism>
<keyword evidence="1" id="KW-0472">Membrane</keyword>
<accession>A0A0D3I1V1</accession>
<dbReference type="eggNOG" id="ENOG502RZVX">
    <property type="taxonomic scope" value="Eukaryota"/>
</dbReference>
<dbReference type="RefSeq" id="XP_005757665.1">
    <property type="nucleotide sequence ID" value="XM_005757608.1"/>
</dbReference>
<evidence type="ECO:0000256" key="1">
    <source>
        <dbReference type="SAM" id="Phobius"/>
    </source>
</evidence>
<dbReference type="EnsemblProtists" id="EOD05236">
    <property type="protein sequence ID" value="EOD05236"/>
    <property type="gene ID" value="EMIHUDRAFT_198841"/>
</dbReference>
<keyword evidence="3" id="KW-1185">Reference proteome</keyword>
<keyword evidence="1" id="KW-0812">Transmembrane</keyword>
<dbReference type="Proteomes" id="UP000013827">
    <property type="component" value="Unassembled WGS sequence"/>
</dbReference>
<protein>
    <submittedName>
        <fullName evidence="2">Uncharacterized protein</fullName>
    </submittedName>
</protein>